<reference evidence="1" key="2">
    <citation type="submission" date="2020-09" db="EMBL/GenBank/DDBJ databases">
        <authorList>
            <person name="Sun Q."/>
            <person name="Kim S."/>
        </authorList>
    </citation>
    <scope>NUCLEOTIDE SEQUENCE</scope>
    <source>
        <strain evidence="1">KCTC 42731</strain>
    </source>
</reference>
<evidence type="ECO:0000313" key="2">
    <source>
        <dbReference type="Proteomes" id="UP000623842"/>
    </source>
</evidence>
<organism evidence="1 2">
    <name type="scientific">Thalassotalea marina</name>
    <dbReference type="NCBI Taxonomy" id="1673741"/>
    <lineage>
        <taxon>Bacteria</taxon>
        <taxon>Pseudomonadati</taxon>
        <taxon>Pseudomonadota</taxon>
        <taxon>Gammaproteobacteria</taxon>
        <taxon>Alteromonadales</taxon>
        <taxon>Colwelliaceae</taxon>
        <taxon>Thalassotalea</taxon>
    </lineage>
</organism>
<dbReference type="EMBL" id="BNCK01000002">
    <property type="protein sequence ID" value="GHF82225.1"/>
    <property type="molecule type" value="Genomic_DNA"/>
</dbReference>
<keyword evidence="1" id="KW-0489">Methyltransferase</keyword>
<keyword evidence="2" id="KW-1185">Reference proteome</keyword>
<evidence type="ECO:0000313" key="1">
    <source>
        <dbReference type="EMBL" id="GHF82225.1"/>
    </source>
</evidence>
<accession>A0A919BCH2</accession>
<keyword evidence="1" id="KW-0808">Transferase</keyword>
<reference evidence="1" key="1">
    <citation type="journal article" date="2014" name="Int. J. Syst. Evol. Microbiol.">
        <title>Complete genome sequence of Corynebacterium casei LMG S-19264T (=DSM 44701T), isolated from a smear-ripened cheese.</title>
        <authorList>
            <consortium name="US DOE Joint Genome Institute (JGI-PGF)"/>
            <person name="Walter F."/>
            <person name="Albersmeier A."/>
            <person name="Kalinowski J."/>
            <person name="Ruckert C."/>
        </authorList>
    </citation>
    <scope>NUCLEOTIDE SEQUENCE</scope>
    <source>
        <strain evidence="1">KCTC 42731</strain>
    </source>
</reference>
<proteinExistence type="predicted"/>
<dbReference type="InterPro" id="IPR029063">
    <property type="entry name" value="SAM-dependent_MTases_sf"/>
</dbReference>
<sequence>MKLITHLQQGKLLFLQDQGFRLTIEENQHFRWMSFNGVPQSVMHLRQPHWLTLPHHFFLILPLAFITPNRVVEVGLGGGNLSRYLCTTLPEVILTSFESAPSVIDCFTRFFSPIPLLNHRVILQNTSTELFNITRDIDWFIYDVFSTTDNNGIELKTVTSLLNKIENNAWLTLNLPNLSPNKLDLVLRQLQKHLGQNCMYYFFVPYYKNIIVHIGPATNTKQASVLPRRTSNRLHNLWQHACLDRQLKSDRTIV</sequence>
<dbReference type="RefSeq" id="WP_189767342.1">
    <property type="nucleotide sequence ID" value="NZ_BNCK01000002.1"/>
</dbReference>
<dbReference type="GO" id="GO:0032259">
    <property type="term" value="P:methylation"/>
    <property type="evidence" value="ECO:0007669"/>
    <property type="project" value="UniProtKB-KW"/>
</dbReference>
<dbReference type="Gene3D" id="3.40.50.150">
    <property type="entry name" value="Vaccinia Virus protein VP39"/>
    <property type="match status" value="1"/>
</dbReference>
<gene>
    <name evidence="1" type="ORF">GCM10017161_06750</name>
</gene>
<dbReference type="Proteomes" id="UP000623842">
    <property type="component" value="Unassembled WGS sequence"/>
</dbReference>
<name>A0A919BCH2_9GAMM</name>
<dbReference type="SUPFAM" id="SSF53335">
    <property type="entry name" value="S-adenosyl-L-methionine-dependent methyltransferases"/>
    <property type="match status" value="1"/>
</dbReference>
<dbReference type="AlphaFoldDB" id="A0A919BCH2"/>
<dbReference type="GO" id="GO:0008168">
    <property type="term" value="F:methyltransferase activity"/>
    <property type="evidence" value="ECO:0007669"/>
    <property type="project" value="UniProtKB-KW"/>
</dbReference>
<protein>
    <submittedName>
        <fullName evidence="1">SAM-dependent methyltransferase</fullName>
    </submittedName>
</protein>
<comment type="caution">
    <text evidence="1">The sequence shown here is derived from an EMBL/GenBank/DDBJ whole genome shotgun (WGS) entry which is preliminary data.</text>
</comment>